<gene>
    <name evidence="8" type="ORF">LSAT_V11C300156660</name>
</gene>
<dbReference type="Pfam" id="PF13456">
    <property type="entry name" value="RVT_3"/>
    <property type="match status" value="1"/>
</dbReference>
<evidence type="ECO:0000256" key="6">
    <source>
        <dbReference type="ARBA" id="ARBA00022918"/>
    </source>
</evidence>
<dbReference type="GO" id="GO:0003676">
    <property type="term" value="F:nucleic acid binding"/>
    <property type="evidence" value="ECO:0007669"/>
    <property type="project" value="InterPro"/>
</dbReference>
<dbReference type="CDD" id="cd09279">
    <property type="entry name" value="RNase_HI_like"/>
    <property type="match status" value="1"/>
</dbReference>
<accession>A0A9R1XN85</accession>
<evidence type="ECO:0000313" key="9">
    <source>
        <dbReference type="Proteomes" id="UP000235145"/>
    </source>
</evidence>
<keyword evidence="4" id="KW-0255">Endonuclease</keyword>
<dbReference type="Pfam" id="PF17917">
    <property type="entry name" value="RT_RNaseH"/>
    <property type="match status" value="1"/>
</dbReference>
<dbReference type="InterPro" id="IPR041373">
    <property type="entry name" value="RT_RNaseH"/>
</dbReference>
<proteinExistence type="predicted"/>
<evidence type="ECO:0000313" key="8">
    <source>
        <dbReference type="EMBL" id="KAJ0215899.1"/>
    </source>
</evidence>
<dbReference type="GO" id="GO:0003964">
    <property type="term" value="F:RNA-directed DNA polymerase activity"/>
    <property type="evidence" value="ECO:0007669"/>
    <property type="project" value="UniProtKB-KW"/>
</dbReference>
<dbReference type="AlphaFoldDB" id="A0A9R1XN85"/>
<keyword evidence="6" id="KW-0695">RNA-directed DNA polymerase</keyword>
<keyword evidence="3" id="KW-0540">Nuclease</keyword>
<evidence type="ECO:0000256" key="3">
    <source>
        <dbReference type="ARBA" id="ARBA00022722"/>
    </source>
</evidence>
<organism evidence="8 9">
    <name type="scientific">Lactuca sativa</name>
    <name type="common">Garden lettuce</name>
    <dbReference type="NCBI Taxonomy" id="4236"/>
    <lineage>
        <taxon>Eukaryota</taxon>
        <taxon>Viridiplantae</taxon>
        <taxon>Streptophyta</taxon>
        <taxon>Embryophyta</taxon>
        <taxon>Tracheophyta</taxon>
        <taxon>Spermatophyta</taxon>
        <taxon>Magnoliopsida</taxon>
        <taxon>eudicotyledons</taxon>
        <taxon>Gunneridae</taxon>
        <taxon>Pentapetalae</taxon>
        <taxon>asterids</taxon>
        <taxon>campanulids</taxon>
        <taxon>Asterales</taxon>
        <taxon>Asteraceae</taxon>
        <taxon>Cichorioideae</taxon>
        <taxon>Cichorieae</taxon>
        <taxon>Lactucinae</taxon>
        <taxon>Lactuca</taxon>
    </lineage>
</organism>
<feature type="domain" description="RNase H type-1" evidence="7">
    <location>
        <begin position="103"/>
        <end position="216"/>
    </location>
</feature>
<evidence type="ECO:0000256" key="4">
    <source>
        <dbReference type="ARBA" id="ARBA00022759"/>
    </source>
</evidence>
<evidence type="ECO:0000259" key="7">
    <source>
        <dbReference type="PROSITE" id="PS50879"/>
    </source>
</evidence>
<dbReference type="Gene3D" id="3.30.420.10">
    <property type="entry name" value="Ribonuclease H-like superfamily/Ribonuclease H"/>
    <property type="match status" value="1"/>
</dbReference>
<evidence type="ECO:0000256" key="1">
    <source>
        <dbReference type="ARBA" id="ARBA00022679"/>
    </source>
</evidence>
<keyword evidence="9" id="KW-1185">Reference proteome</keyword>
<keyword evidence="5" id="KW-0378">Hydrolase</keyword>
<name>A0A9R1XN85_LACSA</name>
<evidence type="ECO:0000256" key="2">
    <source>
        <dbReference type="ARBA" id="ARBA00022695"/>
    </source>
</evidence>
<comment type="caution">
    <text evidence="8">The sequence shown here is derived from an EMBL/GenBank/DDBJ whole genome shotgun (WGS) entry which is preliminary data.</text>
</comment>
<dbReference type="InterPro" id="IPR036397">
    <property type="entry name" value="RNaseH_sf"/>
</dbReference>
<dbReference type="PANTHER" id="PTHR48475">
    <property type="entry name" value="RIBONUCLEASE H"/>
    <property type="match status" value="1"/>
</dbReference>
<dbReference type="GO" id="GO:0004523">
    <property type="term" value="F:RNA-DNA hybrid ribonuclease activity"/>
    <property type="evidence" value="ECO:0007669"/>
    <property type="project" value="InterPro"/>
</dbReference>
<dbReference type="InterPro" id="IPR002156">
    <property type="entry name" value="RNaseH_domain"/>
</dbReference>
<keyword evidence="2" id="KW-0548">Nucleotidyltransferase</keyword>
<evidence type="ECO:0000256" key="5">
    <source>
        <dbReference type="ARBA" id="ARBA00022801"/>
    </source>
</evidence>
<keyword evidence="1" id="KW-0808">Transferase</keyword>
<dbReference type="Proteomes" id="UP000235145">
    <property type="component" value="Unassembled WGS sequence"/>
</dbReference>
<dbReference type="EMBL" id="NBSK02000003">
    <property type="protein sequence ID" value="KAJ0215899.1"/>
    <property type="molecule type" value="Genomic_DNA"/>
</dbReference>
<dbReference type="PROSITE" id="PS50879">
    <property type="entry name" value="RNASE_H_1"/>
    <property type="match status" value="1"/>
</dbReference>
<sequence>MNYPVIEKLVLALVYAARRLRRYFQGHQIEVLTNSPIKQILLKPETSGRLEEWAIELGEHDITYHPRASIKEQALADFLLEVPRELQQEATKAHNQVCSEKEANQRWTLHTDGASNKEGSSAGLILTSPIREEITYALRFDFHMSNNEAEYETLLADLRLVVTMGAERVTAMTDSRLAANQVSREFETKDKRMEKYVKAVQQITSTLKSFEIKLLE</sequence>
<reference evidence="8 9" key="1">
    <citation type="journal article" date="2017" name="Nat. Commun.">
        <title>Genome assembly with in vitro proximity ligation data and whole-genome triplication in lettuce.</title>
        <authorList>
            <person name="Reyes-Chin-Wo S."/>
            <person name="Wang Z."/>
            <person name="Yang X."/>
            <person name="Kozik A."/>
            <person name="Arikit S."/>
            <person name="Song C."/>
            <person name="Xia L."/>
            <person name="Froenicke L."/>
            <person name="Lavelle D.O."/>
            <person name="Truco M.J."/>
            <person name="Xia R."/>
            <person name="Zhu S."/>
            <person name="Xu C."/>
            <person name="Xu H."/>
            <person name="Xu X."/>
            <person name="Cox K."/>
            <person name="Korf I."/>
            <person name="Meyers B.C."/>
            <person name="Michelmore R.W."/>
        </authorList>
    </citation>
    <scope>NUCLEOTIDE SEQUENCE [LARGE SCALE GENOMIC DNA]</scope>
    <source>
        <strain evidence="9">cv. Salinas</strain>
        <tissue evidence="8">Seedlings</tissue>
    </source>
</reference>
<dbReference type="PANTHER" id="PTHR48475:SF2">
    <property type="entry name" value="RIBONUCLEASE H"/>
    <property type="match status" value="1"/>
</dbReference>
<protein>
    <recommendedName>
        <fullName evidence="7">RNase H type-1 domain-containing protein</fullName>
    </recommendedName>
</protein>
<dbReference type="SUPFAM" id="SSF53098">
    <property type="entry name" value="Ribonuclease H-like"/>
    <property type="match status" value="1"/>
</dbReference>
<dbReference type="InterPro" id="IPR012337">
    <property type="entry name" value="RNaseH-like_sf"/>
</dbReference>